<proteinExistence type="predicted"/>
<evidence type="ECO:0000313" key="3">
    <source>
        <dbReference type="Proteomes" id="UP000606498"/>
    </source>
</evidence>
<dbReference type="Proteomes" id="UP000606498">
    <property type="component" value="Unassembled WGS sequence"/>
</dbReference>
<reference evidence="3" key="1">
    <citation type="journal article" date="2019" name="Int. J. Syst. Evol. Microbiol.">
        <title>The Global Catalogue of Microorganisms (GCM) 10K type strain sequencing project: providing services to taxonomists for standard genome sequencing and annotation.</title>
        <authorList>
            <consortium name="The Broad Institute Genomics Platform"/>
            <consortium name="The Broad Institute Genome Sequencing Center for Infectious Disease"/>
            <person name="Wu L."/>
            <person name="Ma J."/>
        </authorList>
    </citation>
    <scope>NUCLEOTIDE SEQUENCE [LARGE SCALE GENOMIC DNA]</scope>
    <source>
        <strain evidence="3">CGMCC 1.16033</strain>
    </source>
</reference>
<evidence type="ECO:0000313" key="2">
    <source>
        <dbReference type="EMBL" id="GGE65544.1"/>
    </source>
</evidence>
<gene>
    <name evidence="2" type="ORF">GCM10011520_02890</name>
</gene>
<dbReference type="RefSeq" id="WP_157929077.1">
    <property type="nucleotide sequence ID" value="NZ_BMKO01000001.1"/>
</dbReference>
<organism evidence="2 3">
    <name type="scientific">Shewanella carassii</name>
    <dbReference type="NCBI Taxonomy" id="1987584"/>
    <lineage>
        <taxon>Bacteria</taxon>
        <taxon>Pseudomonadati</taxon>
        <taxon>Pseudomonadota</taxon>
        <taxon>Gammaproteobacteria</taxon>
        <taxon>Alteromonadales</taxon>
        <taxon>Shewanellaceae</taxon>
        <taxon>Shewanella</taxon>
    </lineage>
</organism>
<feature type="compositionally biased region" description="Basic and acidic residues" evidence="1">
    <location>
        <begin position="116"/>
        <end position="126"/>
    </location>
</feature>
<accession>A0ABQ1SWH9</accession>
<evidence type="ECO:0000256" key="1">
    <source>
        <dbReference type="SAM" id="MobiDB-lite"/>
    </source>
</evidence>
<keyword evidence="3" id="KW-1185">Reference proteome</keyword>
<protein>
    <submittedName>
        <fullName evidence="2">Uncharacterized protein</fullName>
    </submittedName>
</protein>
<sequence length="137" mass="15130">MARKPKNPDIGEITCPICGEVAPVRRDSNGKLYYLSRAGMIKPNLQGGQDWMLENATIWSKEHKPKPVTEAPKTEPVTEQVPVTELEVIPAVNIPKIPQKTPPVPVNGYKGQKPVNEADSKTDKQPPKSTLLEWLIG</sequence>
<comment type="caution">
    <text evidence="2">The sequence shown here is derived from an EMBL/GenBank/DDBJ whole genome shotgun (WGS) entry which is preliminary data.</text>
</comment>
<dbReference type="EMBL" id="BMKO01000001">
    <property type="protein sequence ID" value="GGE65544.1"/>
    <property type="molecule type" value="Genomic_DNA"/>
</dbReference>
<feature type="region of interest" description="Disordered" evidence="1">
    <location>
        <begin position="96"/>
        <end position="137"/>
    </location>
</feature>
<name>A0ABQ1SWH9_9GAMM</name>